<feature type="compositionally biased region" description="Low complexity" evidence="1">
    <location>
        <begin position="17"/>
        <end position="36"/>
    </location>
</feature>
<sequence length="368" mass="41130">MIVLLFFKVYNDEKDSTCSSSDSSGVHSDLGSSGVSQYSVTDREVETLLQKSYTSDFDFEGVDKGQHTLQWQSGTTIQEQEPFVALDDKMFSTDMPSHDNDNFFENKYNLFANSFQSEEESRNINARNRQGLISLLSDTDIGGSSSINTSQEKDTHVDNDLESWLCKLEPSDLLENSIQDNCNNKWQLENGDSSYLSPSKTLIPSLNSAFSEVSPSKLNLFPFHNIKTHESLETLKGNDINTRTKESSIQNTFLSPVSSGFNEDCGDHSTSKTLSSAEFSLPNYLSALEIQSSPKSSTPEEKEDTTEPSKEVSTSTIETQAKPKLLSEEKKENTTAQPPISLNNNQLGRRRRTKKPSRNETKCKIISF</sequence>
<dbReference type="EMBL" id="SEYY01003403">
    <property type="protein sequence ID" value="KAB7504322.1"/>
    <property type="molecule type" value="Genomic_DNA"/>
</dbReference>
<evidence type="ECO:0000313" key="2">
    <source>
        <dbReference type="EMBL" id="KAB7504322.1"/>
    </source>
</evidence>
<name>A0A5N5TCR9_9CRUS</name>
<reference evidence="2 3" key="1">
    <citation type="journal article" date="2019" name="PLoS Biol.">
        <title>Sex chromosomes control vertical transmission of feminizing Wolbachia symbionts in an isopod.</title>
        <authorList>
            <person name="Becking T."/>
            <person name="Chebbi M.A."/>
            <person name="Giraud I."/>
            <person name="Moumen B."/>
            <person name="Laverre T."/>
            <person name="Caubet Y."/>
            <person name="Peccoud J."/>
            <person name="Gilbert C."/>
            <person name="Cordaux R."/>
        </authorList>
    </citation>
    <scope>NUCLEOTIDE SEQUENCE [LARGE SCALE GENOMIC DNA]</scope>
    <source>
        <strain evidence="2">ANa2</strain>
        <tissue evidence="2">Whole body excluding digestive tract and cuticle</tissue>
    </source>
</reference>
<evidence type="ECO:0000313" key="3">
    <source>
        <dbReference type="Proteomes" id="UP000326759"/>
    </source>
</evidence>
<feature type="compositionally biased region" description="Basic and acidic residues" evidence="1">
    <location>
        <begin position="357"/>
        <end position="368"/>
    </location>
</feature>
<dbReference type="AlphaFoldDB" id="A0A5N5TCR9"/>
<protein>
    <submittedName>
        <fullName evidence="2">Uncharacterized protein</fullName>
    </submittedName>
</protein>
<keyword evidence="3" id="KW-1185">Reference proteome</keyword>
<proteinExistence type="predicted"/>
<comment type="caution">
    <text evidence="2">The sequence shown here is derived from an EMBL/GenBank/DDBJ whole genome shotgun (WGS) entry which is preliminary data.</text>
</comment>
<feature type="region of interest" description="Disordered" evidence="1">
    <location>
        <begin position="291"/>
        <end position="368"/>
    </location>
</feature>
<accession>A0A5N5TCR9</accession>
<gene>
    <name evidence="2" type="ORF">Anas_04115</name>
</gene>
<feature type="region of interest" description="Disordered" evidence="1">
    <location>
        <begin position="14"/>
        <end position="37"/>
    </location>
</feature>
<organism evidence="2 3">
    <name type="scientific">Armadillidium nasatum</name>
    <dbReference type="NCBI Taxonomy" id="96803"/>
    <lineage>
        <taxon>Eukaryota</taxon>
        <taxon>Metazoa</taxon>
        <taxon>Ecdysozoa</taxon>
        <taxon>Arthropoda</taxon>
        <taxon>Crustacea</taxon>
        <taxon>Multicrustacea</taxon>
        <taxon>Malacostraca</taxon>
        <taxon>Eumalacostraca</taxon>
        <taxon>Peracarida</taxon>
        <taxon>Isopoda</taxon>
        <taxon>Oniscidea</taxon>
        <taxon>Crinocheta</taxon>
        <taxon>Armadillidiidae</taxon>
        <taxon>Armadillidium</taxon>
    </lineage>
</organism>
<dbReference type="Proteomes" id="UP000326759">
    <property type="component" value="Unassembled WGS sequence"/>
</dbReference>
<evidence type="ECO:0000256" key="1">
    <source>
        <dbReference type="SAM" id="MobiDB-lite"/>
    </source>
</evidence>
<feature type="compositionally biased region" description="Polar residues" evidence="1">
    <location>
        <begin position="334"/>
        <end position="347"/>
    </location>
</feature>